<protein>
    <submittedName>
        <fullName evidence="1">Uncharacterized protein</fullName>
    </submittedName>
</protein>
<gene>
    <name evidence="1" type="ORF">HZS54_19150</name>
</gene>
<dbReference type="KEGG" id="hpel:HZS54_19150"/>
<reference evidence="1 2" key="1">
    <citation type="submission" date="2020-07" db="EMBL/GenBank/DDBJ databases">
        <title>Halosimplex litoreum sp. nov. and Halosimplex rubrum sp. nov., isolated from different salt environments.</title>
        <authorList>
            <person name="Cui H."/>
        </authorList>
    </citation>
    <scope>NUCLEOTIDE SEQUENCE [LARGE SCALE GENOMIC DNA]</scope>
    <source>
        <strain evidence="1 2">R2</strain>
    </source>
</reference>
<dbReference type="AlphaFoldDB" id="A0A7D5PDI8"/>
<dbReference type="OrthoDB" id="350892at2157"/>
<dbReference type="EMBL" id="CP058909">
    <property type="protein sequence ID" value="QLH83618.1"/>
    <property type="molecule type" value="Genomic_DNA"/>
</dbReference>
<proteinExistence type="predicted"/>
<accession>A0A7D5PDI8</accession>
<evidence type="ECO:0000313" key="2">
    <source>
        <dbReference type="Proteomes" id="UP000509346"/>
    </source>
</evidence>
<dbReference type="RefSeq" id="WP_179918660.1">
    <property type="nucleotide sequence ID" value="NZ_CP058909.1"/>
</dbReference>
<dbReference type="GeneID" id="56084753"/>
<evidence type="ECO:0000313" key="1">
    <source>
        <dbReference type="EMBL" id="QLH83618.1"/>
    </source>
</evidence>
<sequence length="264" mass="29699">MTGGDDTEERVEGVLSKLETGVRLDPDDIIFVVFHRQAISDYGDSEGCRDDVDDAIPSGVGHGAYVEILRRLKHAGVIGEIRQDLVNPALHPDDFERTEVRGSYHYSHIRIGEKASEGVGYIHPPDKRPTSLWRLETSVLNYLFCTGRGFRLDPEMIYDYETDYGELLRAAIDCTNLDEYRLTVDVEEGPRYNTVHISLSVAGDSYSTEFETGGDWVRPDALNPAQTAVDDHTSQTIHYHTSGGNDGWILVLESKYEELFKRLS</sequence>
<name>A0A7D5PDI8_9EURY</name>
<keyword evidence="2" id="KW-1185">Reference proteome</keyword>
<organism evidence="1 2">
    <name type="scientific">Halosimplex pelagicum</name>
    <dbReference type="NCBI Taxonomy" id="869886"/>
    <lineage>
        <taxon>Archaea</taxon>
        <taxon>Methanobacteriati</taxon>
        <taxon>Methanobacteriota</taxon>
        <taxon>Stenosarchaea group</taxon>
        <taxon>Halobacteria</taxon>
        <taxon>Halobacteriales</taxon>
        <taxon>Haloarculaceae</taxon>
        <taxon>Halosimplex</taxon>
    </lineage>
</organism>
<dbReference type="Proteomes" id="UP000509346">
    <property type="component" value="Chromosome"/>
</dbReference>